<dbReference type="InterPro" id="IPR006321">
    <property type="entry name" value="PilT/PilU"/>
</dbReference>
<protein>
    <submittedName>
        <fullName evidence="3">Flp pilus assembly complex ATPase component TadA</fullName>
    </submittedName>
</protein>
<dbReference type="PANTHER" id="PTHR30486">
    <property type="entry name" value="TWITCHING MOTILITY PROTEIN PILT"/>
    <property type="match status" value="1"/>
</dbReference>
<feature type="domain" description="Bacterial type II secretion system protein E" evidence="2">
    <location>
        <begin position="183"/>
        <end position="386"/>
    </location>
</feature>
<dbReference type="Gene3D" id="3.30.450.90">
    <property type="match status" value="1"/>
</dbReference>
<organism evidence="3 4">
    <name type="scientific">Natronogracilivirga saccharolytica</name>
    <dbReference type="NCBI Taxonomy" id="2812953"/>
    <lineage>
        <taxon>Bacteria</taxon>
        <taxon>Pseudomonadati</taxon>
        <taxon>Balneolota</taxon>
        <taxon>Balneolia</taxon>
        <taxon>Balneolales</taxon>
        <taxon>Cyclonatronaceae</taxon>
        <taxon>Natronogracilivirga</taxon>
    </lineage>
</organism>
<dbReference type="InterPro" id="IPR050921">
    <property type="entry name" value="T4SS_GSP_E_ATPase"/>
</dbReference>
<dbReference type="Pfam" id="PF00437">
    <property type="entry name" value="T2SSE"/>
    <property type="match status" value="1"/>
</dbReference>
<dbReference type="PANTHER" id="PTHR30486:SF6">
    <property type="entry name" value="TYPE IV PILUS RETRACTATION ATPASE PILT"/>
    <property type="match status" value="1"/>
</dbReference>
<evidence type="ECO:0000256" key="1">
    <source>
        <dbReference type="ARBA" id="ARBA00006611"/>
    </source>
</evidence>
<reference evidence="3" key="1">
    <citation type="submission" date="2021-02" db="EMBL/GenBank/DDBJ databases">
        <title>Natronogracilivirga saccharolytica gen. nov. sp. nov. a new anaerobic, haloalkiliphilic carbohydrate-fermenting bacterium from soda lake and proposing of Cyclonatronumiaceae fam. nov. in the phylum Balneolaeota.</title>
        <authorList>
            <person name="Zhilina T.N."/>
            <person name="Sorokin D.Y."/>
            <person name="Zavarzina D.G."/>
            <person name="Toshchakov S.V."/>
            <person name="Kublanov I.V."/>
        </authorList>
    </citation>
    <scope>NUCLEOTIDE SEQUENCE</scope>
    <source>
        <strain evidence="3">Z-1702</strain>
    </source>
</reference>
<proteinExistence type="inferred from homology"/>
<comment type="similarity">
    <text evidence="1">Belongs to the GSP E family.</text>
</comment>
<dbReference type="Gene3D" id="3.40.50.300">
    <property type="entry name" value="P-loop containing nucleotide triphosphate hydrolases"/>
    <property type="match status" value="1"/>
</dbReference>
<evidence type="ECO:0000313" key="4">
    <source>
        <dbReference type="Proteomes" id="UP000673975"/>
    </source>
</evidence>
<dbReference type="AlphaFoldDB" id="A0A8J7S827"/>
<comment type="caution">
    <text evidence="3">The sequence shown here is derived from an EMBL/GenBank/DDBJ whole genome shotgun (WGS) entry which is preliminary data.</text>
</comment>
<name>A0A8J7S827_9BACT</name>
<dbReference type="InterPro" id="IPR027417">
    <property type="entry name" value="P-loop_NTPase"/>
</dbReference>
<gene>
    <name evidence="3" type="primary">tadA</name>
    <name evidence="3" type="ORF">NATSA_04430</name>
</gene>
<sequence length="410" mass="46502">MNLDPQSQKHLDEFRERITRFPGHLHGTERQKWLVDLINRSSLEVRNALREAVEHHLMMMSSLEASDIDMGGSGCHGRIWYRIHGKKSVYPDSPVFNLIETDAMLLNLVSKDQIDQLFEKRNLDFSHVIPNDDGPDHRFRADIYFDLDHLALNMRRIETEIRPFKGLQLHPEIAKVLSLKYLKFGLTLVTGITGSGKSSTLDTIINANNRSVDGHIAIIASPVELVHEPVRCIVRHREVGRDVPSFRDGVVQSMRQDPNIIVIGELRDDETILAALEVSDSGHKTFSTLHTASASESIDRIIGEVPVREQDRVRNRLADVITCVISQKLVPTLDGKRVLAKEVMLATNSVKAAIRNNNVGEIYQMLAEGGQYGMHTLEQDLKRLVEEYRISADEAVNYANNKKRMKELLR</sequence>
<accession>A0A8J7S827</accession>
<dbReference type="GO" id="GO:0016887">
    <property type="term" value="F:ATP hydrolysis activity"/>
    <property type="evidence" value="ECO:0007669"/>
    <property type="project" value="InterPro"/>
</dbReference>
<dbReference type="EMBL" id="JAFIDN010000003">
    <property type="protein sequence ID" value="MBP3191906.1"/>
    <property type="molecule type" value="Genomic_DNA"/>
</dbReference>
<dbReference type="Proteomes" id="UP000673975">
    <property type="component" value="Unassembled WGS sequence"/>
</dbReference>
<dbReference type="SUPFAM" id="SSF52540">
    <property type="entry name" value="P-loop containing nucleoside triphosphate hydrolases"/>
    <property type="match status" value="1"/>
</dbReference>
<dbReference type="RefSeq" id="WP_210510807.1">
    <property type="nucleotide sequence ID" value="NZ_JAFIDN010000003.1"/>
</dbReference>
<evidence type="ECO:0000259" key="2">
    <source>
        <dbReference type="Pfam" id="PF00437"/>
    </source>
</evidence>
<dbReference type="GO" id="GO:0005524">
    <property type="term" value="F:ATP binding"/>
    <property type="evidence" value="ECO:0007669"/>
    <property type="project" value="InterPro"/>
</dbReference>
<dbReference type="InterPro" id="IPR001482">
    <property type="entry name" value="T2SS/T4SS_dom"/>
</dbReference>
<evidence type="ECO:0000313" key="3">
    <source>
        <dbReference type="EMBL" id="MBP3191906.1"/>
    </source>
</evidence>
<dbReference type="CDD" id="cd01131">
    <property type="entry name" value="PilT"/>
    <property type="match status" value="1"/>
</dbReference>
<keyword evidence="4" id="KW-1185">Reference proteome</keyword>